<keyword evidence="1" id="KW-1133">Transmembrane helix</keyword>
<sequence>MLSNGAAATGVAAALFFLLIRRKCGNRMMHDGPSIYGDESFMAKLRGATMNTQIASRKTFAILRIAAWSLGAAILIVPAIAMQFSSEVNWGPGDFLVMGSLVLLVGGAIEGISRMAEGGRLMKYALAGGVLLLGLAIWVELAVGIFD</sequence>
<keyword evidence="3" id="KW-1185">Reference proteome</keyword>
<dbReference type="AlphaFoldDB" id="A0A916YXN6"/>
<protein>
    <submittedName>
        <fullName evidence="2">Uncharacterized protein</fullName>
    </submittedName>
</protein>
<reference evidence="2" key="2">
    <citation type="submission" date="2020-09" db="EMBL/GenBank/DDBJ databases">
        <authorList>
            <person name="Sun Q."/>
            <person name="Zhou Y."/>
        </authorList>
    </citation>
    <scope>NUCLEOTIDE SEQUENCE</scope>
    <source>
        <strain evidence="2">CGMCC 1.15360</strain>
    </source>
</reference>
<accession>A0A916YXN6</accession>
<proteinExistence type="predicted"/>
<dbReference type="RefSeq" id="WP_156522120.1">
    <property type="nucleotide sequence ID" value="NZ_BMIP01000002.1"/>
</dbReference>
<feature type="transmembrane region" description="Helical" evidence="1">
    <location>
        <begin position="6"/>
        <end position="21"/>
    </location>
</feature>
<feature type="transmembrane region" description="Helical" evidence="1">
    <location>
        <begin position="124"/>
        <end position="146"/>
    </location>
</feature>
<feature type="transmembrane region" description="Helical" evidence="1">
    <location>
        <begin position="61"/>
        <end position="83"/>
    </location>
</feature>
<name>A0A916YXN6_9SPHN</name>
<reference evidence="2" key="1">
    <citation type="journal article" date="2014" name="Int. J. Syst. Evol. Microbiol.">
        <title>Complete genome sequence of Corynebacterium casei LMG S-19264T (=DSM 44701T), isolated from a smear-ripened cheese.</title>
        <authorList>
            <consortium name="US DOE Joint Genome Institute (JGI-PGF)"/>
            <person name="Walter F."/>
            <person name="Albersmeier A."/>
            <person name="Kalinowski J."/>
            <person name="Ruckert C."/>
        </authorList>
    </citation>
    <scope>NUCLEOTIDE SEQUENCE</scope>
    <source>
        <strain evidence="2">CGMCC 1.15360</strain>
    </source>
</reference>
<dbReference type="EMBL" id="BMIP01000002">
    <property type="protein sequence ID" value="GGD66532.1"/>
    <property type="molecule type" value="Genomic_DNA"/>
</dbReference>
<dbReference type="Proteomes" id="UP000612349">
    <property type="component" value="Unassembled WGS sequence"/>
</dbReference>
<gene>
    <name evidence="2" type="ORF">GCM10010990_15090</name>
</gene>
<evidence type="ECO:0000256" key="1">
    <source>
        <dbReference type="SAM" id="Phobius"/>
    </source>
</evidence>
<organism evidence="2 3">
    <name type="scientific">Croceicoccus mobilis</name>
    <dbReference type="NCBI Taxonomy" id="1703339"/>
    <lineage>
        <taxon>Bacteria</taxon>
        <taxon>Pseudomonadati</taxon>
        <taxon>Pseudomonadota</taxon>
        <taxon>Alphaproteobacteria</taxon>
        <taxon>Sphingomonadales</taxon>
        <taxon>Erythrobacteraceae</taxon>
        <taxon>Croceicoccus</taxon>
    </lineage>
</organism>
<dbReference type="OrthoDB" id="9813621at2"/>
<comment type="caution">
    <text evidence="2">The sequence shown here is derived from an EMBL/GenBank/DDBJ whole genome shotgun (WGS) entry which is preliminary data.</text>
</comment>
<keyword evidence="1" id="KW-0812">Transmembrane</keyword>
<keyword evidence="1" id="KW-0472">Membrane</keyword>
<evidence type="ECO:0000313" key="2">
    <source>
        <dbReference type="EMBL" id="GGD66532.1"/>
    </source>
</evidence>
<feature type="transmembrane region" description="Helical" evidence="1">
    <location>
        <begin position="95"/>
        <end position="112"/>
    </location>
</feature>
<evidence type="ECO:0000313" key="3">
    <source>
        <dbReference type="Proteomes" id="UP000612349"/>
    </source>
</evidence>